<keyword evidence="3" id="KW-1185">Reference proteome</keyword>
<name>A0A0N1ERZ1_9GAMM</name>
<dbReference type="RefSeq" id="WP_054204144.1">
    <property type="nucleotide sequence ID" value="NZ_LHPH01000001.1"/>
</dbReference>
<dbReference type="AlphaFoldDB" id="A0A0N1ERZ1"/>
<keyword evidence="1" id="KW-0175">Coiled coil</keyword>
<accession>A0A0N1ERZ1</accession>
<dbReference type="OrthoDB" id="262508at2"/>
<organism evidence="2 3">
    <name type="scientific">Pseudoalteromonas porphyrae</name>
    <dbReference type="NCBI Taxonomy" id="187330"/>
    <lineage>
        <taxon>Bacteria</taxon>
        <taxon>Pseudomonadati</taxon>
        <taxon>Pseudomonadota</taxon>
        <taxon>Gammaproteobacteria</taxon>
        <taxon>Alteromonadales</taxon>
        <taxon>Pseudoalteromonadaceae</taxon>
        <taxon>Pseudoalteromonas</taxon>
    </lineage>
</organism>
<dbReference type="InterPro" id="IPR043746">
    <property type="entry name" value="DUF5691"/>
</dbReference>
<protein>
    <submittedName>
        <fullName evidence="2">Uncharacterized protein</fullName>
    </submittedName>
</protein>
<sequence length="512" mass="58224">MSVTIIDTHANEIEARNEQLNNALQAAQKLEKKWLVGHDQINLVELPDDWQTLLSAITPSKQNMYALILSQQQQLIMHYPSPEAELVSAPDIPTLALPCITTSLRPLFSRVMTFCKQQTSSGFDAVLNLLASRGVCAHPADWMPTKHSDSVPSIYLPWVYWSNDQLCQWQAQQNTALEQLQWDDLYPAEKRARLTQLRHTNPQLAAQYIHQVAKTELAENRLRLYHILSIHLSHQDQPRLQEYLTDKSKKVVAFAKQLLARLAVDVDDTQSDQHAQELAPWLEVKTKGLFKKTTIVLPAKLKSKTQQAMRTEFIAEVSLAALAKTLNISVTQLCNGWQFDQYREQDNIGFINNAFDSLPETTLNDFITRSCDELFTHSLLWYVLRGVKSRLSPQHVATVIYTLLEKKHMHFNFGNLLSLIDSPLTELTWQQLSHTQAWAQLQQDIKQELTDKHYLEHYAIMSELLALGLFLPQALAQRIYDGVIALGVMPADPMLDALKLNVGLVAVKAQTP</sequence>
<comment type="caution">
    <text evidence="2">The sequence shown here is derived from an EMBL/GenBank/DDBJ whole genome shotgun (WGS) entry which is preliminary data.</text>
</comment>
<dbReference type="STRING" id="187330.AMS58_06115"/>
<evidence type="ECO:0000313" key="3">
    <source>
        <dbReference type="Proteomes" id="UP000037848"/>
    </source>
</evidence>
<evidence type="ECO:0000256" key="1">
    <source>
        <dbReference type="SAM" id="Coils"/>
    </source>
</evidence>
<dbReference type="EMBL" id="LHPH01000001">
    <property type="protein sequence ID" value="KPH65410.1"/>
    <property type="molecule type" value="Genomic_DNA"/>
</dbReference>
<dbReference type="Proteomes" id="UP000037848">
    <property type="component" value="Unassembled WGS sequence"/>
</dbReference>
<feature type="coiled-coil region" evidence="1">
    <location>
        <begin position="6"/>
        <end position="33"/>
    </location>
</feature>
<proteinExistence type="predicted"/>
<reference evidence="2 3" key="1">
    <citation type="submission" date="2015-08" db="EMBL/GenBank/DDBJ databases">
        <title>Draft Genome Sequence of Pseudoalteromonas porphyrae UCD-SED14.</title>
        <authorList>
            <person name="Coil D.A."/>
            <person name="Jospin G."/>
            <person name="Lee R.D."/>
            <person name="Eisen J.A."/>
        </authorList>
    </citation>
    <scope>NUCLEOTIDE SEQUENCE [LARGE SCALE GENOMIC DNA]</scope>
    <source>
        <strain evidence="2 3">UCD-SED14</strain>
    </source>
</reference>
<gene>
    <name evidence="2" type="ORF">ADS77_00250</name>
</gene>
<dbReference type="Pfam" id="PF18944">
    <property type="entry name" value="DUF5691"/>
    <property type="match status" value="1"/>
</dbReference>
<dbReference type="PATRIC" id="fig|187330.3.peg.52"/>
<evidence type="ECO:0000313" key="2">
    <source>
        <dbReference type="EMBL" id="KPH65410.1"/>
    </source>
</evidence>